<dbReference type="CDD" id="cd19166">
    <property type="entry name" value="HemeO-bac"/>
    <property type="match status" value="1"/>
</dbReference>
<dbReference type="Proteomes" id="UP000694287">
    <property type="component" value="Unassembled WGS sequence"/>
</dbReference>
<organism evidence="2 3">
    <name type="scientific">Pseudonocardia abyssalis</name>
    <dbReference type="NCBI Taxonomy" id="2792008"/>
    <lineage>
        <taxon>Bacteria</taxon>
        <taxon>Bacillati</taxon>
        <taxon>Actinomycetota</taxon>
        <taxon>Actinomycetes</taxon>
        <taxon>Pseudonocardiales</taxon>
        <taxon>Pseudonocardiaceae</taxon>
        <taxon>Pseudonocardia</taxon>
    </lineage>
</organism>
<reference evidence="2 3" key="1">
    <citation type="submission" date="2020-11" db="EMBL/GenBank/DDBJ databases">
        <title>Pseudonocardia abyssalis sp. nov. and Pseudonocardia oceani sp. nov., description and phylogenomic analysis of two novel actinomycetes isolated from the deep Southern Ocean.</title>
        <authorList>
            <person name="Parra J."/>
        </authorList>
    </citation>
    <scope>NUCLEOTIDE SEQUENCE [LARGE SCALE GENOMIC DNA]</scope>
    <source>
        <strain evidence="2 3">KRD-168</strain>
    </source>
</reference>
<dbReference type="RefSeq" id="WP_218603673.1">
    <property type="nucleotide sequence ID" value="NZ_JADQDJ010000148.1"/>
</dbReference>
<feature type="region of interest" description="Disordered" evidence="1">
    <location>
        <begin position="195"/>
        <end position="221"/>
    </location>
</feature>
<name>A0ABS6UYB0_9PSEU</name>
<dbReference type="EMBL" id="JADQDK010000001">
    <property type="protein sequence ID" value="MBW0137242.1"/>
    <property type="molecule type" value="Genomic_DNA"/>
</dbReference>
<evidence type="ECO:0000313" key="2">
    <source>
        <dbReference type="EMBL" id="MBW0137242.1"/>
    </source>
</evidence>
<proteinExistence type="predicted"/>
<gene>
    <name evidence="2" type="ORF">I4I81_23695</name>
</gene>
<comment type="caution">
    <text evidence="2">The sequence shown here is derived from an EMBL/GenBank/DDBJ whole genome shotgun (WGS) entry which is preliminary data.</text>
</comment>
<evidence type="ECO:0000313" key="3">
    <source>
        <dbReference type="Proteomes" id="UP000694287"/>
    </source>
</evidence>
<protein>
    <submittedName>
        <fullName evidence="2">Biliverdin-producing heme oxygenase</fullName>
    </submittedName>
</protein>
<accession>A0ABS6UYB0</accession>
<sequence length="221" mass="23168">MRSLLAEHLRTHTRTCHARLDARLGLPGSVRTRTDLAVLLHALVTAWQPLEEALHGVDGWAEVGLDPRLGDASDLLHRDLDVLGRPDTPAAHVVALRPFGSLPEAVGARYVLLGSAMGGRAIAPVVEHELGLVRGEATGFFRRSGMDPGADWARFQRATADLDTPAALAGALSGAQLAFDVIGAAAAAQVPWPLPGRPDGLGRPAGPAGEGRVRVVSRPPS</sequence>
<feature type="compositionally biased region" description="Low complexity" evidence="1">
    <location>
        <begin position="197"/>
        <end position="207"/>
    </location>
</feature>
<evidence type="ECO:0000256" key="1">
    <source>
        <dbReference type="SAM" id="MobiDB-lite"/>
    </source>
</evidence>
<keyword evidence="3" id="KW-1185">Reference proteome</keyword>